<accession>A0A9W7GGF3</accession>
<protein>
    <submittedName>
        <fullName evidence="1">Uncharacterized protein</fullName>
    </submittedName>
</protein>
<comment type="caution">
    <text evidence="1">The sequence shown here is derived from an EMBL/GenBank/DDBJ whole genome shotgun (WGS) entry which is preliminary data.</text>
</comment>
<organism evidence="1 2">
    <name type="scientific">Triparma columacea</name>
    <dbReference type="NCBI Taxonomy" id="722753"/>
    <lineage>
        <taxon>Eukaryota</taxon>
        <taxon>Sar</taxon>
        <taxon>Stramenopiles</taxon>
        <taxon>Ochrophyta</taxon>
        <taxon>Bolidophyceae</taxon>
        <taxon>Parmales</taxon>
        <taxon>Triparmaceae</taxon>
        <taxon>Triparma</taxon>
    </lineage>
</organism>
<dbReference type="OrthoDB" id="7130006at2759"/>
<proteinExistence type="predicted"/>
<gene>
    <name evidence="1" type="ORF">TrCOL_g2388</name>
</gene>
<reference evidence="2" key="1">
    <citation type="journal article" date="2023" name="Commun. Biol.">
        <title>Genome analysis of Parmales, the sister group of diatoms, reveals the evolutionary specialization of diatoms from phago-mixotrophs to photoautotrophs.</title>
        <authorList>
            <person name="Ban H."/>
            <person name="Sato S."/>
            <person name="Yoshikawa S."/>
            <person name="Yamada K."/>
            <person name="Nakamura Y."/>
            <person name="Ichinomiya M."/>
            <person name="Sato N."/>
            <person name="Blanc-Mathieu R."/>
            <person name="Endo H."/>
            <person name="Kuwata A."/>
            <person name="Ogata H."/>
        </authorList>
    </citation>
    <scope>NUCLEOTIDE SEQUENCE [LARGE SCALE GENOMIC DNA]</scope>
</reference>
<evidence type="ECO:0000313" key="1">
    <source>
        <dbReference type="EMBL" id="GMI43555.1"/>
    </source>
</evidence>
<name>A0A9W7GGF3_9STRA</name>
<evidence type="ECO:0000313" key="2">
    <source>
        <dbReference type="Proteomes" id="UP001165065"/>
    </source>
</evidence>
<sequence length="252" mass="26957">MEAITDVDVTLVCPTRCGQGGSEACTGEGEGEFHNDLITMLQGMGVEDVVSVGWGGGAEVAMEWAGEVNRTEVGGGGGLKLRGVGVMDPQEKGDGGSLSFGPSWFRSSYRILWVYYNLYLPSLSGKSTLPLERGWQDDVRDLKFTHGLGVQVMKEDNGRVLKWTSSSRLAPVGEGLGVGGWRGSVDCWEFSGESGTCSGAERRLGGVRKWRKKVYGGKSRLGVPIEALVGTFYKVDGSTGKMTGEQREGETS</sequence>
<keyword evidence="2" id="KW-1185">Reference proteome</keyword>
<dbReference type="EMBL" id="BRYA01001455">
    <property type="protein sequence ID" value="GMI43555.1"/>
    <property type="molecule type" value="Genomic_DNA"/>
</dbReference>
<dbReference type="AlphaFoldDB" id="A0A9W7GGF3"/>
<dbReference type="Proteomes" id="UP001165065">
    <property type="component" value="Unassembled WGS sequence"/>
</dbReference>